<comment type="similarity">
    <text evidence="2">Belongs to the cytidine and deoxycytidylate deaminase family. ADAT3 subfamily.</text>
</comment>
<evidence type="ECO:0000256" key="2">
    <source>
        <dbReference type="ARBA" id="ARBA00038160"/>
    </source>
</evidence>
<name>A0A6J1RSM2_FRAOC</name>
<dbReference type="GO" id="GO:0008033">
    <property type="term" value="P:tRNA processing"/>
    <property type="evidence" value="ECO:0007669"/>
    <property type="project" value="UniProtKB-KW"/>
</dbReference>
<dbReference type="RefSeq" id="XP_026272024.1">
    <property type="nucleotide sequence ID" value="XM_026416239.2"/>
</dbReference>
<proteinExistence type="inferred from homology"/>
<dbReference type="Pfam" id="PF00383">
    <property type="entry name" value="dCMP_cyt_deam_1"/>
    <property type="match status" value="1"/>
</dbReference>
<feature type="compositionally biased region" description="Basic residues" evidence="3">
    <location>
        <begin position="1"/>
        <end position="10"/>
    </location>
</feature>
<dbReference type="InterPro" id="IPR016193">
    <property type="entry name" value="Cytidine_deaminase-like"/>
</dbReference>
<keyword evidence="1" id="KW-0819">tRNA processing</keyword>
<dbReference type="KEGG" id="foc:113202145"/>
<evidence type="ECO:0000256" key="1">
    <source>
        <dbReference type="ARBA" id="ARBA00022694"/>
    </source>
</evidence>
<dbReference type="Proteomes" id="UP000504606">
    <property type="component" value="Unplaced"/>
</dbReference>
<dbReference type="InterPro" id="IPR002125">
    <property type="entry name" value="CMP_dCMP_dom"/>
</dbReference>
<dbReference type="CDD" id="cd01285">
    <property type="entry name" value="nucleoside_deaminase"/>
    <property type="match status" value="1"/>
</dbReference>
<dbReference type="PANTHER" id="PTHR11079:SF156">
    <property type="entry name" value="INACTIVE TRNA-SPECIFIC ADENOSINE DEAMINASE-LIKE PROTEIN 3-RELATED"/>
    <property type="match status" value="1"/>
</dbReference>
<dbReference type="GeneID" id="113202145"/>
<dbReference type="SUPFAM" id="SSF53927">
    <property type="entry name" value="Cytidine deaminase-like"/>
    <property type="match status" value="1"/>
</dbReference>
<dbReference type="Gene3D" id="3.40.140.10">
    <property type="entry name" value="Cytidine Deaminase, domain 2"/>
    <property type="match status" value="1"/>
</dbReference>
<evidence type="ECO:0000256" key="3">
    <source>
        <dbReference type="SAM" id="MobiDB-lite"/>
    </source>
</evidence>
<reference evidence="6" key="1">
    <citation type="submission" date="2025-08" db="UniProtKB">
        <authorList>
            <consortium name="RefSeq"/>
        </authorList>
    </citation>
    <scope>IDENTIFICATION</scope>
    <source>
        <tissue evidence="6">Whole organism</tissue>
    </source>
</reference>
<dbReference type="GO" id="GO:0052717">
    <property type="term" value="F:tRNA-specific adenosine-34 deaminase activity"/>
    <property type="evidence" value="ECO:0007669"/>
    <property type="project" value="TreeGrafter"/>
</dbReference>
<accession>A0A6J1RSM2</accession>
<dbReference type="GO" id="GO:0005634">
    <property type="term" value="C:nucleus"/>
    <property type="evidence" value="ECO:0007669"/>
    <property type="project" value="TreeGrafter"/>
</dbReference>
<dbReference type="PROSITE" id="PS51747">
    <property type="entry name" value="CYT_DCMP_DEAMINASES_2"/>
    <property type="match status" value="1"/>
</dbReference>
<gene>
    <name evidence="6" type="primary">LOC113202145</name>
</gene>
<organism evidence="5 6">
    <name type="scientific">Frankliniella occidentalis</name>
    <name type="common">Western flower thrips</name>
    <name type="synonym">Euthrips occidentalis</name>
    <dbReference type="NCBI Taxonomy" id="133901"/>
    <lineage>
        <taxon>Eukaryota</taxon>
        <taxon>Metazoa</taxon>
        <taxon>Ecdysozoa</taxon>
        <taxon>Arthropoda</taxon>
        <taxon>Hexapoda</taxon>
        <taxon>Insecta</taxon>
        <taxon>Pterygota</taxon>
        <taxon>Neoptera</taxon>
        <taxon>Paraneoptera</taxon>
        <taxon>Thysanoptera</taxon>
        <taxon>Terebrantia</taxon>
        <taxon>Thripoidea</taxon>
        <taxon>Thripidae</taxon>
        <taxon>Frankliniella</taxon>
    </lineage>
</organism>
<feature type="region of interest" description="Disordered" evidence="3">
    <location>
        <begin position="1"/>
        <end position="23"/>
    </location>
</feature>
<sequence length="348" mass="37802">MPGERKRRRVDHGEGAGGTAGGAEAVLPDDLLADVPLAQAFVAVIQDPKQTSRIIRTLNDVHPVPKLQHLKRVRRCPGATASAPRFKVLLASADDYPSGEACLEALVADGLDPQGLDAEVMAAEVPGAAPRTRAQFDAAGRYWACNFHEDAALEKLVAGTMFTSSELEKHRHWMQRAHEAAARAQRRGSEMAGAVVVDPAKDLLVAVASDSRCEHPLRHAAMNAVDLVAWSQRGGAWPVVDGDFFEEDLPDKPPPVGTVRNRDGGEDEKPVGPYLCTGYDVYLTREPCTMCAMALVHSRAKRVFFAAPSHDGILVTRAKLHAVKELNHHYQVFKIPPLDSAEQVRGQE</sequence>
<dbReference type="GO" id="GO:0005737">
    <property type="term" value="C:cytoplasm"/>
    <property type="evidence" value="ECO:0007669"/>
    <property type="project" value="TreeGrafter"/>
</dbReference>
<keyword evidence="5" id="KW-1185">Reference proteome</keyword>
<evidence type="ECO:0000313" key="6">
    <source>
        <dbReference type="RefSeq" id="XP_026272024.1"/>
    </source>
</evidence>
<protein>
    <submittedName>
        <fullName evidence="6">Probable inactive tRNA-specific adenosine deaminase-like protein 3</fullName>
    </submittedName>
</protein>
<evidence type="ECO:0000313" key="5">
    <source>
        <dbReference type="Proteomes" id="UP000504606"/>
    </source>
</evidence>
<evidence type="ECO:0000259" key="4">
    <source>
        <dbReference type="PROSITE" id="PS51747"/>
    </source>
</evidence>
<feature type="region of interest" description="Disordered" evidence="3">
    <location>
        <begin position="248"/>
        <end position="267"/>
    </location>
</feature>
<feature type="domain" description="CMP/dCMP-type deaminase" evidence="4">
    <location>
        <begin position="168"/>
        <end position="333"/>
    </location>
</feature>
<dbReference type="PANTHER" id="PTHR11079">
    <property type="entry name" value="CYTOSINE DEAMINASE FAMILY MEMBER"/>
    <property type="match status" value="1"/>
</dbReference>
<dbReference type="AlphaFoldDB" id="A0A6J1RSM2"/>